<evidence type="ECO:0000256" key="1">
    <source>
        <dbReference type="ARBA" id="ARBA00004328"/>
    </source>
</evidence>
<dbReference type="InterPro" id="IPR014023">
    <property type="entry name" value="Mononeg_RNA_pol_cat"/>
</dbReference>
<evidence type="ECO:0000256" key="15">
    <source>
        <dbReference type="ARBA" id="ARBA00024499"/>
    </source>
</evidence>
<comment type="subcellular location">
    <subcellularLocation>
        <location evidence="1">Virion</location>
    </subcellularLocation>
</comment>
<dbReference type="Pfam" id="PF14318">
    <property type="entry name" value="Mononeg_mRNAcap"/>
    <property type="match status" value="1"/>
</dbReference>
<dbReference type="EC" id="2.7.7.48" evidence="2"/>
<keyword evidence="11" id="KW-0693">Viral RNA replication</keyword>
<evidence type="ECO:0000313" key="24">
    <source>
        <dbReference type="Proteomes" id="UP000830322"/>
    </source>
</evidence>
<dbReference type="GeneID" id="80538906"/>
<comment type="catalytic activity">
    <reaction evidence="15">
        <text>a 5'-end (5'-triphosphoguanosine)-(2'-O-methyladenylyl)-adenylyl-cytidylyl-adenosine in mRNA + S-adenosyl-L-methionine = a 5'-end (N(7)-methyl 5'-triphosphoguanosine)-(2'-O-methyladenylyl)-adenylyl-cytidylyl-adenosine in mRNA + S-adenosyl-L-homocysteine</text>
        <dbReference type="Rhea" id="RHEA:65440"/>
        <dbReference type="Rhea" id="RHEA-COMP:16798"/>
        <dbReference type="Rhea" id="RHEA-COMP:16801"/>
        <dbReference type="ChEBI" id="CHEBI:57856"/>
        <dbReference type="ChEBI" id="CHEBI:59789"/>
        <dbReference type="ChEBI" id="CHEBI:156482"/>
        <dbReference type="ChEBI" id="CHEBI:156483"/>
    </reaction>
</comment>
<dbReference type="GO" id="GO:0005524">
    <property type="term" value="F:ATP binding"/>
    <property type="evidence" value="ECO:0007669"/>
    <property type="project" value="UniProtKB-KW"/>
</dbReference>
<evidence type="ECO:0000256" key="20">
    <source>
        <dbReference type="ARBA" id="ARBA00048548"/>
    </source>
</evidence>
<evidence type="ECO:0000259" key="22">
    <source>
        <dbReference type="PROSITE" id="PS50526"/>
    </source>
</evidence>
<evidence type="ECO:0000256" key="7">
    <source>
        <dbReference type="ARBA" id="ARBA00022695"/>
    </source>
</evidence>
<keyword evidence="13" id="KW-0511">Multifunctional enzyme</keyword>
<dbReference type="GO" id="GO:0044423">
    <property type="term" value="C:virion component"/>
    <property type="evidence" value="ECO:0007669"/>
    <property type="project" value="UniProtKB-KW"/>
</dbReference>
<evidence type="ECO:0000256" key="19">
    <source>
        <dbReference type="ARBA" id="ARBA00047370"/>
    </source>
</evidence>
<dbReference type="KEGG" id="vg:80538906"/>
<protein>
    <recommendedName>
        <fullName evidence="2">RNA-directed RNA polymerase</fullName>
        <ecNumber evidence="2">2.7.7.48</ecNumber>
    </recommendedName>
    <alternativeName>
        <fullName evidence="17">Replicase</fullName>
    </alternativeName>
    <alternativeName>
        <fullName evidence="16">Transcriptase</fullName>
    </alternativeName>
</protein>
<feature type="domain" description="RdRp catalytic" evidence="22">
    <location>
        <begin position="616"/>
        <end position="793"/>
    </location>
</feature>
<organism evidence="23 24">
    <name type="scientific">Botrytis cinerea negative-stranded RNA virus 3</name>
    <dbReference type="NCBI Taxonomy" id="2735938"/>
    <lineage>
        <taxon>Viruses</taxon>
        <taxon>Riboviria</taxon>
        <taxon>Orthornavirae</taxon>
        <taxon>Negarnaviricota</taxon>
        <taxon>Haploviricotina</taxon>
        <taxon>Monjiviricetes</taxon>
        <taxon>Mononegavirales</taxon>
        <taxon>Mymonaviridae</taxon>
        <taxon>Sclerotimonavirus</taxon>
        <taxon>Sclerotimonavirus alphabotrytidis</taxon>
    </lineage>
</organism>
<keyword evidence="10" id="KW-0946">Virion</keyword>
<evidence type="ECO:0000256" key="3">
    <source>
        <dbReference type="ARBA" id="ARBA00022484"/>
    </source>
</evidence>
<evidence type="ECO:0000256" key="21">
    <source>
        <dbReference type="SAM" id="MobiDB-lite"/>
    </source>
</evidence>
<reference evidence="23" key="1">
    <citation type="journal article" date="2021" name="MBio">
        <title>Novel Mycoviruses Discovered in the Mycovirome of a Necrotrophic Fungus.</title>
        <authorList>
            <person name="Ruiz-Padilla A."/>
            <person name="Rodriguez-Romero J."/>
            <person name="Gomez-Cid I."/>
            <person name="Pacifico D."/>
            <person name="Ayllon M.A."/>
        </authorList>
    </citation>
    <scope>NUCLEOTIDE SEQUENCE</scope>
    <source>
        <strain evidence="23">BCS11_19</strain>
    </source>
</reference>
<comment type="catalytic activity">
    <reaction evidence="20">
        <text>GTP + H2O = GDP + phosphate + H(+)</text>
        <dbReference type="Rhea" id="RHEA:19669"/>
        <dbReference type="ChEBI" id="CHEBI:15377"/>
        <dbReference type="ChEBI" id="CHEBI:15378"/>
        <dbReference type="ChEBI" id="CHEBI:37565"/>
        <dbReference type="ChEBI" id="CHEBI:43474"/>
        <dbReference type="ChEBI" id="CHEBI:58189"/>
    </reaction>
</comment>
<evidence type="ECO:0000256" key="18">
    <source>
        <dbReference type="ARBA" id="ARBA00047332"/>
    </source>
</evidence>
<dbReference type="GO" id="GO:0003968">
    <property type="term" value="F:RNA-directed RNA polymerase activity"/>
    <property type="evidence" value="ECO:0007669"/>
    <property type="project" value="UniProtKB-KW"/>
</dbReference>
<keyword evidence="8" id="KW-0547">Nucleotide-binding</keyword>
<keyword evidence="6" id="KW-0949">S-adenosyl-L-methionine</keyword>
<name>A0AAE7DTS2_9MONO</name>
<dbReference type="Pfam" id="PF00946">
    <property type="entry name" value="Mononeg_RNA_pol"/>
    <property type="match status" value="1"/>
</dbReference>
<keyword evidence="12" id="KW-0506">mRNA capping</keyword>
<evidence type="ECO:0000256" key="4">
    <source>
        <dbReference type="ARBA" id="ARBA00022664"/>
    </source>
</evidence>
<evidence type="ECO:0000256" key="11">
    <source>
        <dbReference type="ARBA" id="ARBA00022953"/>
    </source>
</evidence>
<evidence type="ECO:0000256" key="12">
    <source>
        <dbReference type="ARBA" id="ARBA00023042"/>
    </source>
</evidence>
<evidence type="ECO:0000256" key="10">
    <source>
        <dbReference type="ARBA" id="ARBA00022844"/>
    </source>
</evidence>
<evidence type="ECO:0000256" key="13">
    <source>
        <dbReference type="ARBA" id="ARBA00023268"/>
    </source>
</evidence>
<evidence type="ECO:0000313" key="23">
    <source>
        <dbReference type="EMBL" id="QJT73696.1"/>
    </source>
</evidence>
<proteinExistence type="predicted"/>
<feature type="region of interest" description="Disordered" evidence="21">
    <location>
        <begin position="1"/>
        <end position="22"/>
    </location>
</feature>
<feature type="compositionally biased region" description="Basic and acidic residues" evidence="21">
    <location>
        <begin position="13"/>
        <end position="22"/>
    </location>
</feature>
<evidence type="ECO:0000256" key="2">
    <source>
        <dbReference type="ARBA" id="ARBA00012494"/>
    </source>
</evidence>
<keyword evidence="7" id="KW-0548">Nucleotidyltransferase</keyword>
<dbReference type="GO" id="GO:0004482">
    <property type="term" value="F:mRNA 5'-cap (guanine-N7-)-methyltransferase activity"/>
    <property type="evidence" value="ECO:0007669"/>
    <property type="project" value="InterPro"/>
</dbReference>
<dbReference type="InterPro" id="IPR026890">
    <property type="entry name" value="Mononeg_mRNAcap"/>
</dbReference>
<evidence type="ECO:0000256" key="9">
    <source>
        <dbReference type="ARBA" id="ARBA00022840"/>
    </source>
</evidence>
<evidence type="ECO:0000256" key="5">
    <source>
        <dbReference type="ARBA" id="ARBA00022679"/>
    </source>
</evidence>
<keyword evidence="3 23" id="KW-0696">RNA-directed RNA polymerase</keyword>
<comment type="catalytic activity">
    <reaction evidence="14">
        <text>a 5'-end triphospho-adenylyl-adenylyl-cytidylyl-adenosine in mRNA + GDP + H(+) = a 5'-end (5'-triphosphoguanosine)-adenylyl-adenylyl-cytidylyl-adenosine in mRNA + diphosphate</text>
        <dbReference type="Rhea" id="RHEA:65436"/>
        <dbReference type="Rhea" id="RHEA-COMP:16797"/>
        <dbReference type="Rhea" id="RHEA-COMP:16799"/>
        <dbReference type="ChEBI" id="CHEBI:15378"/>
        <dbReference type="ChEBI" id="CHEBI:33019"/>
        <dbReference type="ChEBI" id="CHEBI:58189"/>
        <dbReference type="ChEBI" id="CHEBI:156484"/>
        <dbReference type="ChEBI" id="CHEBI:156503"/>
        <dbReference type="EC" id="2.7.7.88"/>
    </reaction>
</comment>
<dbReference type="EMBL" id="MN617150">
    <property type="protein sequence ID" value="QJT73696.1"/>
    <property type="molecule type" value="Genomic_RNA"/>
</dbReference>
<evidence type="ECO:0000256" key="17">
    <source>
        <dbReference type="ARBA" id="ARBA00031012"/>
    </source>
</evidence>
<evidence type="ECO:0000256" key="14">
    <source>
        <dbReference type="ARBA" id="ARBA00024494"/>
    </source>
</evidence>
<keyword evidence="4" id="KW-0507">mRNA processing</keyword>
<evidence type="ECO:0000256" key="6">
    <source>
        <dbReference type="ARBA" id="ARBA00022691"/>
    </source>
</evidence>
<evidence type="ECO:0000256" key="8">
    <source>
        <dbReference type="ARBA" id="ARBA00022741"/>
    </source>
</evidence>
<sequence>MMFSDDDFDLDNGDSKVRPNAPAEKHLRSPILESLLKRLHVVYGLVLEANRNNKWKTSSVAYIPRDFKLHLDVFFKKKELSYSNLHRICEPWMADLVMTTSVPEIVSPKLYPELLKRTIASRQDVMSSMEEATELYRHELRAFKQWATTDELQILAKQEENFTPSVTLETLLRYESYRYWDLVVERYRFCKKQKKFGTKSFSIQDVNFHFYDGFLMEVHGEAVIQTDTSGKKTKTAPKRFIYSYEQAQMLQDAALARFNAFLAIDAKMHNGTKRMAKLLKRLIQWQEDVLVKHGNLGYELVKGPESVAKAYLTKLTDGDVLPLSSFVRTVIKLQQKEHKLNKSKEHPLTNELAEIIEDTRNLQDASELFGCTKLSGHPFVYAEISAESVRQEACTLEKTDVLAIRRYHCHFKRLVLNQYLKKHKLWPRFVKNKEPLADSRLADLWKRKILRLPDSSYPLEDLQDVEFDKFMEFDYSPDYLDLIDDKAICPGAHLSSGFWFKQDPLSYRRLLESLIKKENVDTKAIVERMRHGLFTIDERIVELTQKEREFKTSARCFAKLTFDVRLFFIITEVNLKKFMGGDTGDNGYLPQQTMTMSNTTLRKRLYDLTSNKERPNTCLVEVDFSRWNLRWRACTVNPISRSLEYIFGLPGVFSQAHPFFSSSTIVLTDKHTLPKGVENGMHASKWPESDVVWRNHRGGFEGIQQTLWSVCTIAMMYYSLEEEQCSFQMAGQGDNQVFYVSFQLNNTSLSFSLQKFLLSMERRCERLNHEVKPEECVDSKTVLTYGKEIYAKGVHILYSLKFSSRSFIRLDHTIPSLTKEVSSLVSNALSTASTLNNTFRSWWWKFVQVLLLLRRRARSPIYFKERSGIMRLLKSQMSRNSLLLPGSVGGLPMIPWTRFFSKGETDDLSFDVAATYYLSRNIPLIRNYMDMLKNGEFTPKKIDCTNLINDPHSIPIEKPNDASHLVADKVSKSLPSLVYNRDIKQVISPDMRVGGEKYKEALTSLRPLHPQIAADLFELTPAGLYNKTVKRFTMTRTIEKIVPGVDMSEEILRASCLILSTLLDRIVMATRYTGSAHLPPYKMSQKLRDLWKIDLKNSSIGVYTPFDFQIGRYTNKKPTISVSIRPKSDILHTKGDSAPTLGSSTAEKVSQHGYKIVSTNSTMRDLKSAVLIFSELQGDNSVLPIVDSIIKGRSPWSLNQLIPVFPSQYGGSALHRHKASRHHFSALGSCSVSTHMTFSSDRAGILSGGEYDYPVVFQTLFLTLSNLYQNLASHNITLPNNLAYFIPDTLDIIPDTPSVLTKPFPEISWPKLQYNKLAWVEDIFATEVPIVPDISVIPHLTSEPNVFDLMYSYLEVTLSVRSDGKGIWDGITSNTDFLDMKEASRVDPFVTERALTWVMITDVFSSYISSDAPGIGGSTLKKILNNKSLYYAGEWVRLRLHPSFADSKYNQLRNIALQPTAFGYKKPVKFLAAHLRRLSKEILVSNGSIGIPTLILFDDWKETVGRIAQRRQVLSHVIATYPNLNVHEFQETVRSSSPPIELLNRDPAVYLRTISNSRSRHLNNYNYILPEMPCQYLALSSKEAIRTLRTLPRFISPAIPLSNIVTYANHGVTRYTFNKVYGNLKPVEDRSYKIPNADRERILLRRTVGGSSPLYSDWNAVLTHLLPTMSIRDSTFHLFGVGRGATGRVLCERGMTCIGYDLLTTFPTLSHRGSSYIPPEIALSGKSNHFRWSDHTFFSDGNVLEDELDISSEIRPISVVDLDVTLDTLMKLLSRLPLQSQVVVRYTGTPEDFRYLISVLRPDKCYTLCKVDSLPYDMILYVESLGPIGEGNFESVSFSVVNELSYKNSENEFVSQFMDILPSVSCRIEVEINDNVLVLANFLKRIEESPLRNVPSDEKLIADSISPYSPFERLGSRELRVRAVCTNIINTIPE</sequence>
<feature type="compositionally biased region" description="Acidic residues" evidence="21">
    <location>
        <begin position="1"/>
        <end position="12"/>
    </location>
</feature>
<dbReference type="Proteomes" id="UP000830322">
    <property type="component" value="Segment"/>
</dbReference>
<dbReference type="RefSeq" id="YP_010800326.1">
    <property type="nucleotide sequence ID" value="NC_076843.1"/>
</dbReference>
<evidence type="ECO:0000256" key="16">
    <source>
        <dbReference type="ARBA" id="ARBA00030436"/>
    </source>
</evidence>
<comment type="catalytic activity">
    <reaction evidence="18">
        <text>a 5'-end (5'-triphosphoguanosine)-adenylyl-adenylyl-cytidylyl-adenosine in mRNA + S-adenosyl-L-methionine = a 5'-end (5'-triphosphoguanosine)-(2'-O-methyladenylyl)-adenylyl-cytidylyl-adenosine in mRNA + S-adenosyl-L-homocysteine + H(+)</text>
        <dbReference type="Rhea" id="RHEA:65380"/>
        <dbReference type="Rhea" id="RHEA-COMP:16797"/>
        <dbReference type="Rhea" id="RHEA-COMP:16801"/>
        <dbReference type="ChEBI" id="CHEBI:15378"/>
        <dbReference type="ChEBI" id="CHEBI:57856"/>
        <dbReference type="ChEBI" id="CHEBI:59789"/>
        <dbReference type="ChEBI" id="CHEBI:156482"/>
        <dbReference type="ChEBI" id="CHEBI:156484"/>
    </reaction>
</comment>
<dbReference type="PROSITE" id="PS50526">
    <property type="entry name" value="RDRP_SSRNA_NEG_NONSEG"/>
    <property type="match status" value="1"/>
</dbReference>
<keyword evidence="5" id="KW-0808">Transferase</keyword>
<accession>A0AAE7DTS2</accession>
<keyword evidence="9" id="KW-0067">ATP-binding</keyword>
<comment type="catalytic activity">
    <reaction evidence="19">
        <text>a 5'-end (5'-triphosphoguanosine)-adenylyl-adenylyl-cytidylyl-adenosine in mRNA + 2 S-adenosyl-L-methionine = a 5'-end (N(7)-methyl 5'-triphosphoguanosine)-(2'-O-methyladenylyl)-adenylyl-cytidylyl-adenosine in mRNA + 2 S-adenosyl-L-homocysteine + H(+)</text>
        <dbReference type="Rhea" id="RHEA:65376"/>
        <dbReference type="Rhea" id="RHEA-COMP:16797"/>
        <dbReference type="Rhea" id="RHEA-COMP:16798"/>
        <dbReference type="ChEBI" id="CHEBI:15378"/>
        <dbReference type="ChEBI" id="CHEBI:57856"/>
        <dbReference type="ChEBI" id="CHEBI:59789"/>
        <dbReference type="ChEBI" id="CHEBI:156483"/>
        <dbReference type="ChEBI" id="CHEBI:156484"/>
        <dbReference type="EC" id="2.1.1.375"/>
    </reaction>
</comment>
<keyword evidence="24" id="KW-1185">Reference proteome</keyword>